<dbReference type="PANTHER" id="PTHR47354">
    <property type="entry name" value="NADH OXIDOREDUCTASE HCR"/>
    <property type="match status" value="1"/>
</dbReference>
<dbReference type="Gene3D" id="2.40.30.10">
    <property type="entry name" value="Translation factors"/>
    <property type="match status" value="1"/>
</dbReference>
<proteinExistence type="predicted"/>
<reference evidence="2 3" key="1">
    <citation type="journal article" date="2019" name="Int. J. Syst. Evol. Microbiol.">
        <title>The Global Catalogue of Microorganisms (GCM) 10K type strain sequencing project: providing services to taxonomists for standard genome sequencing and annotation.</title>
        <authorList>
            <consortium name="The Broad Institute Genomics Platform"/>
            <consortium name="The Broad Institute Genome Sequencing Center for Infectious Disease"/>
            <person name="Wu L."/>
            <person name="Ma J."/>
        </authorList>
    </citation>
    <scope>NUCLEOTIDE SEQUENCE [LARGE SCALE GENOMIC DNA]</scope>
    <source>
        <strain evidence="2 3">JCM 16330</strain>
    </source>
</reference>
<keyword evidence="3" id="KW-1185">Reference proteome</keyword>
<protein>
    <submittedName>
        <fullName evidence="2">Ferredoxin--NADP reductase</fullName>
    </submittedName>
</protein>
<evidence type="ECO:0000313" key="2">
    <source>
        <dbReference type="EMBL" id="GAA0306433.1"/>
    </source>
</evidence>
<dbReference type="InterPro" id="IPR017938">
    <property type="entry name" value="Riboflavin_synthase-like_b-brl"/>
</dbReference>
<dbReference type="GO" id="GO:0016491">
    <property type="term" value="F:oxidoreductase activity"/>
    <property type="evidence" value="ECO:0007669"/>
    <property type="project" value="InterPro"/>
</dbReference>
<dbReference type="InterPro" id="IPR039261">
    <property type="entry name" value="FNR_nucleotide-bd"/>
</dbReference>
<organism evidence="2 3">
    <name type="scientific">Halarchaeum salinum</name>
    <dbReference type="NCBI Taxonomy" id="489912"/>
    <lineage>
        <taxon>Archaea</taxon>
        <taxon>Methanobacteriati</taxon>
        <taxon>Methanobacteriota</taxon>
        <taxon>Stenosarchaea group</taxon>
        <taxon>Halobacteria</taxon>
        <taxon>Halobacteriales</taxon>
        <taxon>Halobacteriaceae</taxon>
    </lineage>
</organism>
<evidence type="ECO:0000313" key="3">
    <source>
        <dbReference type="Proteomes" id="UP001500837"/>
    </source>
</evidence>
<dbReference type="CDD" id="cd00322">
    <property type="entry name" value="FNR_like"/>
    <property type="match status" value="1"/>
</dbReference>
<name>A0AAV3SA05_9EURY</name>
<dbReference type="SUPFAM" id="SSF63380">
    <property type="entry name" value="Riboflavin synthase domain-like"/>
    <property type="match status" value="1"/>
</dbReference>
<dbReference type="PANTHER" id="PTHR47354:SF5">
    <property type="entry name" value="PROTEIN RFBI"/>
    <property type="match status" value="1"/>
</dbReference>
<comment type="caution">
    <text evidence="2">The sequence shown here is derived from an EMBL/GenBank/DDBJ whole genome shotgun (WGS) entry which is preliminary data.</text>
</comment>
<dbReference type="InterPro" id="IPR050415">
    <property type="entry name" value="MRET"/>
</dbReference>
<dbReference type="AlphaFoldDB" id="A0AAV3SA05"/>
<dbReference type="Proteomes" id="UP001500837">
    <property type="component" value="Unassembled WGS sequence"/>
</dbReference>
<accession>A0AAV3SA05</accession>
<evidence type="ECO:0000259" key="1">
    <source>
        <dbReference type="PROSITE" id="PS51384"/>
    </source>
</evidence>
<feature type="domain" description="FAD-binding FR-type" evidence="1">
    <location>
        <begin position="28"/>
        <end position="129"/>
    </location>
</feature>
<dbReference type="InterPro" id="IPR017927">
    <property type="entry name" value="FAD-bd_FR_type"/>
</dbReference>
<sequence length="240" mass="25213">MYTDIATAAVSARLAPDASFIPRSVLPPIMPTLTVAAVADVGPQTVAIELDAPASFDAAPGQFVLVRRPGDDDAGYYTISSPDVTETFEITVGYPEDESPEESLGTWLAQRDVDDEIEIEGPLGNIEYRGEGDVVVYAAGPGIGPAVGVAERAIEADHDATVVFRGEHPPHRARLDALDEAGATVVVVDTLDELDTDDPSVPTSAIYVFGFDDFVADVKALLDAADRDPAEAAIESFGPA</sequence>
<dbReference type="PROSITE" id="PS51384">
    <property type="entry name" value="FAD_FR"/>
    <property type="match status" value="1"/>
</dbReference>
<dbReference type="EMBL" id="BAAABL010000059">
    <property type="protein sequence ID" value="GAA0306433.1"/>
    <property type="molecule type" value="Genomic_DNA"/>
</dbReference>
<dbReference type="SUPFAM" id="SSF52343">
    <property type="entry name" value="Ferredoxin reductase-like, C-terminal NADP-linked domain"/>
    <property type="match status" value="1"/>
</dbReference>
<gene>
    <name evidence="2" type="ORF">GCM10009066_20310</name>
</gene>